<keyword evidence="1" id="KW-1133">Transmembrane helix</keyword>
<gene>
    <name evidence="2" type="ORF">SAMN04488514_10295</name>
</gene>
<feature type="transmembrane region" description="Helical" evidence="1">
    <location>
        <begin position="20"/>
        <end position="42"/>
    </location>
</feature>
<evidence type="ECO:0000313" key="2">
    <source>
        <dbReference type="EMBL" id="SDL62143.1"/>
    </source>
</evidence>
<protein>
    <submittedName>
        <fullName evidence="2">Putative ABC transport system permease protein</fullName>
    </submittedName>
</protein>
<name>A0A1G9LJW2_9FLAO</name>
<proteinExistence type="predicted"/>
<dbReference type="EMBL" id="FNGV01000002">
    <property type="protein sequence ID" value="SDL62143.1"/>
    <property type="molecule type" value="Genomic_DNA"/>
</dbReference>
<dbReference type="STRING" id="192904.SAMN04488514_10295"/>
<dbReference type="Proteomes" id="UP000199440">
    <property type="component" value="Unassembled WGS sequence"/>
</dbReference>
<accession>A0A1G9LJW2</accession>
<dbReference type="AlphaFoldDB" id="A0A1G9LJW2"/>
<reference evidence="2 3" key="1">
    <citation type="submission" date="2016-10" db="EMBL/GenBank/DDBJ databases">
        <authorList>
            <person name="de Groot N.N."/>
        </authorList>
    </citation>
    <scope>NUCLEOTIDE SEQUENCE [LARGE SCALE GENOMIC DNA]</scope>
    <source>
        <strain evidence="2 3">DSM 19886</strain>
    </source>
</reference>
<keyword evidence="3" id="KW-1185">Reference proteome</keyword>
<keyword evidence="1" id="KW-0812">Transmembrane</keyword>
<organism evidence="2 3">
    <name type="scientific">Kriegella aquimaris</name>
    <dbReference type="NCBI Taxonomy" id="192904"/>
    <lineage>
        <taxon>Bacteria</taxon>
        <taxon>Pseudomonadati</taxon>
        <taxon>Bacteroidota</taxon>
        <taxon>Flavobacteriia</taxon>
        <taxon>Flavobacteriales</taxon>
        <taxon>Flavobacteriaceae</taxon>
        <taxon>Kriegella</taxon>
    </lineage>
</organism>
<dbReference type="RefSeq" id="WP_089886433.1">
    <property type="nucleotide sequence ID" value="NZ_FNGV01000002.1"/>
</dbReference>
<evidence type="ECO:0000313" key="3">
    <source>
        <dbReference type="Proteomes" id="UP000199440"/>
    </source>
</evidence>
<keyword evidence="1" id="KW-0472">Membrane</keyword>
<sequence>MLKHNIFLFLRNIKKNKSTFLINTMGLGVGIASFLVLALYVYNDLTYNHFHENISNIYRVREGESSMTKGLLLPQMIKEIPEIENGTRIFDWEGFRISY</sequence>
<evidence type="ECO:0000256" key="1">
    <source>
        <dbReference type="SAM" id="Phobius"/>
    </source>
</evidence>
<dbReference type="OrthoDB" id="983028at2"/>